<dbReference type="PANTHER" id="PTHR35201">
    <property type="entry name" value="TERPENE SYNTHASE"/>
    <property type="match status" value="1"/>
</dbReference>
<keyword evidence="6" id="KW-1185">Reference proteome</keyword>
<keyword evidence="3 4" id="KW-0460">Magnesium</keyword>
<dbReference type="Pfam" id="PF19086">
    <property type="entry name" value="Terpene_syn_C_2"/>
    <property type="match status" value="1"/>
</dbReference>
<evidence type="ECO:0000256" key="3">
    <source>
        <dbReference type="ARBA" id="ARBA00022842"/>
    </source>
</evidence>
<dbReference type="GO" id="GO:0008299">
    <property type="term" value="P:isoprenoid biosynthetic process"/>
    <property type="evidence" value="ECO:0007669"/>
    <property type="project" value="UniProtKB-ARBA"/>
</dbReference>
<dbReference type="InterPro" id="IPR034686">
    <property type="entry name" value="Terpene_cyclase-like_2"/>
</dbReference>
<keyword evidence="4" id="KW-0456">Lyase</keyword>
<dbReference type="AlphaFoldDB" id="A0A6G1J7X6"/>
<comment type="similarity">
    <text evidence="2 4">Belongs to the terpene synthase family.</text>
</comment>
<dbReference type="Gene3D" id="1.10.600.10">
    <property type="entry name" value="Farnesyl Diphosphate Synthase"/>
    <property type="match status" value="1"/>
</dbReference>
<organism evidence="5 6">
    <name type="scientific">Lentithecium fluviatile CBS 122367</name>
    <dbReference type="NCBI Taxonomy" id="1168545"/>
    <lineage>
        <taxon>Eukaryota</taxon>
        <taxon>Fungi</taxon>
        <taxon>Dikarya</taxon>
        <taxon>Ascomycota</taxon>
        <taxon>Pezizomycotina</taxon>
        <taxon>Dothideomycetes</taxon>
        <taxon>Pleosporomycetidae</taxon>
        <taxon>Pleosporales</taxon>
        <taxon>Massarineae</taxon>
        <taxon>Lentitheciaceae</taxon>
        <taxon>Lentithecium</taxon>
    </lineage>
</organism>
<sequence>MDFCHSKALERGTYRDDGLAHGIPLRVHSDQFKEIEGALRAQKDWSKYVSPVKNYQGGLGSRFSFIRVTIPECLPERLEIMSYANEYAFLYDDQMENLDLKNFQEGRDGMLHVFGDDALNHQTSDEDRPEKKLQAKMLAEMMAVDRPRAITTMEAWAKFVQLASRTRAEPFETLDEFLPSRAIDAGELFWFGMLTFAMALTIPPSEIEECMRLARPGYEAISLTNDLYSWRKERIDAEKAGQDYVFNAIWVIMKERKCSEQSAIEICKQEIRRHIAEYDDNVERARNKGLSLDTIKYLEAVRLSHVGNLVWSIYCPRYHGVSQTVAPQLSVARKLLSQVQSLLLTPFHRSVAFGRRLLFRILQVMHKKAL</sequence>
<dbReference type="Proteomes" id="UP000799291">
    <property type="component" value="Unassembled WGS sequence"/>
</dbReference>
<reference evidence="5" key="1">
    <citation type="journal article" date="2020" name="Stud. Mycol.">
        <title>101 Dothideomycetes genomes: a test case for predicting lifestyles and emergence of pathogens.</title>
        <authorList>
            <person name="Haridas S."/>
            <person name="Albert R."/>
            <person name="Binder M."/>
            <person name="Bloem J."/>
            <person name="Labutti K."/>
            <person name="Salamov A."/>
            <person name="Andreopoulos B."/>
            <person name="Baker S."/>
            <person name="Barry K."/>
            <person name="Bills G."/>
            <person name="Bluhm B."/>
            <person name="Cannon C."/>
            <person name="Castanera R."/>
            <person name="Culley D."/>
            <person name="Daum C."/>
            <person name="Ezra D."/>
            <person name="Gonzalez J."/>
            <person name="Henrissat B."/>
            <person name="Kuo A."/>
            <person name="Liang C."/>
            <person name="Lipzen A."/>
            <person name="Lutzoni F."/>
            <person name="Magnuson J."/>
            <person name="Mondo S."/>
            <person name="Nolan M."/>
            <person name="Ohm R."/>
            <person name="Pangilinan J."/>
            <person name="Park H.-J."/>
            <person name="Ramirez L."/>
            <person name="Alfaro M."/>
            <person name="Sun H."/>
            <person name="Tritt A."/>
            <person name="Yoshinaga Y."/>
            <person name="Zwiers L.-H."/>
            <person name="Turgeon B."/>
            <person name="Goodwin S."/>
            <person name="Spatafora J."/>
            <person name="Crous P."/>
            <person name="Grigoriev I."/>
        </authorList>
    </citation>
    <scope>NUCLEOTIDE SEQUENCE</scope>
    <source>
        <strain evidence="5">CBS 122367</strain>
    </source>
</reference>
<dbReference type="EC" id="4.2.3.-" evidence="4"/>
<dbReference type="SUPFAM" id="SSF48576">
    <property type="entry name" value="Terpenoid synthases"/>
    <property type="match status" value="1"/>
</dbReference>
<evidence type="ECO:0000256" key="4">
    <source>
        <dbReference type="RuleBase" id="RU366034"/>
    </source>
</evidence>
<dbReference type="PANTHER" id="PTHR35201:SF4">
    <property type="entry name" value="BETA-PINACENE SYNTHASE-RELATED"/>
    <property type="match status" value="1"/>
</dbReference>
<evidence type="ECO:0000256" key="2">
    <source>
        <dbReference type="ARBA" id="ARBA00006333"/>
    </source>
</evidence>
<evidence type="ECO:0000313" key="5">
    <source>
        <dbReference type="EMBL" id="KAF2686310.1"/>
    </source>
</evidence>
<protein>
    <recommendedName>
        <fullName evidence="4">Terpene synthase</fullName>
        <ecNumber evidence="4">4.2.3.-</ecNumber>
    </recommendedName>
</protein>
<dbReference type="GO" id="GO:0010333">
    <property type="term" value="F:terpene synthase activity"/>
    <property type="evidence" value="ECO:0007669"/>
    <property type="project" value="InterPro"/>
</dbReference>
<keyword evidence="4" id="KW-0479">Metal-binding</keyword>
<gene>
    <name evidence="5" type="ORF">K458DRAFT_364070</name>
</gene>
<dbReference type="EMBL" id="MU005577">
    <property type="protein sequence ID" value="KAF2686310.1"/>
    <property type="molecule type" value="Genomic_DNA"/>
</dbReference>
<proteinExistence type="inferred from homology"/>
<dbReference type="GO" id="GO:0046872">
    <property type="term" value="F:metal ion binding"/>
    <property type="evidence" value="ECO:0007669"/>
    <property type="project" value="UniProtKB-KW"/>
</dbReference>
<evidence type="ECO:0000256" key="1">
    <source>
        <dbReference type="ARBA" id="ARBA00001946"/>
    </source>
</evidence>
<dbReference type="OrthoDB" id="6921389at2759"/>
<comment type="cofactor">
    <cofactor evidence="1 4">
        <name>Mg(2+)</name>
        <dbReference type="ChEBI" id="CHEBI:18420"/>
    </cofactor>
</comment>
<evidence type="ECO:0000313" key="6">
    <source>
        <dbReference type="Proteomes" id="UP000799291"/>
    </source>
</evidence>
<accession>A0A6G1J7X6</accession>
<name>A0A6G1J7X6_9PLEO</name>
<dbReference type="InterPro" id="IPR008949">
    <property type="entry name" value="Isoprenoid_synthase_dom_sf"/>
</dbReference>